<evidence type="ECO:0000313" key="3">
    <source>
        <dbReference type="Proteomes" id="UP000697127"/>
    </source>
</evidence>
<gene>
    <name evidence="2" type="ORF">C6P40_002565</name>
</gene>
<dbReference type="Proteomes" id="UP000697127">
    <property type="component" value="Unassembled WGS sequence"/>
</dbReference>
<name>A0A9P6WJI7_9ASCO</name>
<protein>
    <submittedName>
        <fullName evidence="2">Uncharacterized protein</fullName>
    </submittedName>
</protein>
<evidence type="ECO:0000256" key="1">
    <source>
        <dbReference type="SAM" id="MobiDB-lite"/>
    </source>
</evidence>
<dbReference type="AlphaFoldDB" id="A0A9P6WJI7"/>
<feature type="compositionally biased region" description="Low complexity" evidence="1">
    <location>
        <begin position="40"/>
        <end position="54"/>
    </location>
</feature>
<keyword evidence="3" id="KW-1185">Reference proteome</keyword>
<comment type="caution">
    <text evidence="2">The sequence shown here is derived from an EMBL/GenBank/DDBJ whole genome shotgun (WGS) entry which is preliminary data.</text>
</comment>
<organism evidence="2 3">
    <name type="scientific">Pichia californica</name>
    <dbReference type="NCBI Taxonomy" id="460514"/>
    <lineage>
        <taxon>Eukaryota</taxon>
        <taxon>Fungi</taxon>
        <taxon>Dikarya</taxon>
        <taxon>Ascomycota</taxon>
        <taxon>Saccharomycotina</taxon>
        <taxon>Pichiomycetes</taxon>
        <taxon>Pichiales</taxon>
        <taxon>Pichiaceae</taxon>
        <taxon>Pichia</taxon>
    </lineage>
</organism>
<reference evidence="2" key="1">
    <citation type="submission" date="2020-11" db="EMBL/GenBank/DDBJ databases">
        <title>Kefir isolates.</title>
        <authorList>
            <person name="Marcisauskas S."/>
            <person name="Kim Y."/>
            <person name="Blasche S."/>
        </authorList>
    </citation>
    <scope>NUCLEOTIDE SEQUENCE</scope>
    <source>
        <strain evidence="2">Olga-1</strain>
    </source>
</reference>
<proteinExistence type="predicted"/>
<feature type="region of interest" description="Disordered" evidence="1">
    <location>
        <begin position="29"/>
        <end position="55"/>
    </location>
</feature>
<feature type="non-terminal residue" evidence="2">
    <location>
        <position position="252"/>
    </location>
</feature>
<dbReference type="EMBL" id="PUHW01000286">
    <property type="protein sequence ID" value="KAG0687277.1"/>
    <property type="molecule type" value="Genomic_DNA"/>
</dbReference>
<accession>A0A9P6WJI7</accession>
<evidence type="ECO:0000313" key="2">
    <source>
        <dbReference type="EMBL" id="KAG0687277.1"/>
    </source>
</evidence>
<sequence>MSDTEHSTGSIDLSKINSNSIEAVANSTSYADAKHDATESSDSITNSSDTNQTSVEEVSQLTLKLENLKSNYENVLPLFKETISKVEKLSKSKELTDLIKMGPVLDFNNPSSFTFIRWYVYLKTQLLKIPGEYNFELAFTLFEKDNSEDFANIDKTTLSMLTDAIWYSIKDATGKKNLQFLFDVLKSPPLFNTMEKIRLFHCGPRKIPFYYEEAISRVKYGSNYDNATAVSLMFNVIDGLSLFHDVRHMVLE</sequence>